<evidence type="ECO:0000313" key="1">
    <source>
        <dbReference type="EMBL" id="BDP44210.1"/>
    </source>
</evidence>
<evidence type="ECO:0000313" key="2">
    <source>
        <dbReference type="Proteomes" id="UP001064971"/>
    </source>
</evidence>
<dbReference type="Proteomes" id="UP001064971">
    <property type="component" value="Plasmid pDAETH-2"/>
</dbReference>
<geneLocation type="plasmid" evidence="1 2">
    <name>pDAETH-2</name>
</geneLocation>
<dbReference type="Gene3D" id="2.60.120.10">
    <property type="entry name" value="Jelly Rolls"/>
    <property type="match status" value="1"/>
</dbReference>
<gene>
    <name evidence="1" type="ORF">DAETH_41790</name>
</gene>
<sequence length="118" mass="13216">MTSHNEQPTEQVGTRLLFENDRVRVWDLALAPGEALEAHVHRLDFCFVVVRGGDLRHVHPEDPGQDQDVRYEDDQVVFLEAGEGLLHHRLVNVGGAPYRNLVIELKDGPARSSPPGHP</sequence>
<keyword evidence="2" id="KW-1185">Reference proteome</keyword>
<dbReference type="EMBL" id="AP026562">
    <property type="protein sequence ID" value="BDP44210.1"/>
    <property type="molecule type" value="Genomic_DNA"/>
</dbReference>
<reference evidence="1" key="1">
    <citation type="submission" date="2022-07" db="EMBL/GenBank/DDBJ databases">
        <title>Complete Genome Sequence of the Radioresistant Bacterium Deinococcus aetherius ST0316, Isolated from the Air Dust collected in Lower Stratosphere above Japan.</title>
        <authorList>
            <person name="Satoh K."/>
            <person name="Hagiwara K."/>
            <person name="Katsumata K."/>
            <person name="Kubo A."/>
            <person name="Yokobori S."/>
            <person name="Yamagishi A."/>
            <person name="Oono Y."/>
            <person name="Narumi I."/>
        </authorList>
    </citation>
    <scope>NUCLEOTIDE SEQUENCE</scope>
    <source>
        <strain evidence="1">ST0316</strain>
        <plasmid evidence="1">pDAETH-2</plasmid>
    </source>
</reference>
<organism evidence="1 2">
    <name type="scientific">Deinococcus aetherius</name>
    <dbReference type="NCBI Taxonomy" id="200252"/>
    <lineage>
        <taxon>Bacteria</taxon>
        <taxon>Thermotogati</taxon>
        <taxon>Deinococcota</taxon>
        <taxon>Deinococci</taxon>
        <taxon>Deinococcales</taxon>
        <taxon>Deinococcaceae</taxon>
        <taxon>Deinococcus</taxon>
    </lineage>
</organism>
<proteinExistence type="predicted"/>
<accession>A0ABM8AK62</accession>
<dbReference type="SUPFAM" id="SSF51182">
    <property type="entry name" value="RmlC-like cupins"/>
    <property type="match status" value="1"/>
</dbReference>
<dbReference type="RefSeq" id="WP_264778079.1">
    <property type="nucleotide sequence ID" value="NZ_AP026562.1"/>
</dbReference>
<protein>
    <recommendedName>
        <fullName evidence="3">Cupin 2 conserved barrel domain-containing protein</fullName>
    </recommendedName>
</protein>
<evidence type="ECO:0008006" key="3">
    <source>
        <dbReference type="Google" id="ProtNLM"/>
    </source>
</evidence>
<dbReference type="InterPro" id="IPR014710">
    <property type="entry name" value="RmlC-like_jellyroll"/>
</dbReference>
<keyword evidence="1" id="KW-0614">Plasmid</keyword>
<name>A0ABM8AK62_9DEIO</name>
<dbReference type="InterPro" id="IPR011051">
    <property type="entry name" value="RmlC_Cupin_sf"/>
</dbReference>